<organism evidence="5 6">
    <name type="scientific">Fusibacter bizertensis</name>
    <dbReference type="NCBI Taxonomy" id="1488331"/>
    <lineage>
        <taxon>Bacteria</taxon>
        <taxon>Bacillati</taxon>
        <taxon>Bacillota</taxon>
        <taxon>Clostridia</taxon>
        <taxon>Eubacteriales</taxon>
        <taxon>Eubacteriales Family XII. Incertae Sedis</taxon>
        <taxon>Fusibacter</taxon>
    </lineage>
</organism>
<dbReference type="InterPro" id="IPR001845">
    <property type="entry name" value="HTH_ArsR_DNA-bd_dom"/>
</dbReference>
<protein>
    <submittedName>
        <fullName evidence="5">Metalloregulator ArsR/SmtB family transcription factor</fullName>
    </submittedName>
</protein>
<comment type="caution">
    <text evidence="5">The sequence shown here is derived from an EMBL/GenBank/DDBJ whole genome shotgun (WGS) entry which is preliminary data.</text>
</comment>
<gene>
    <name evidence="5" type="ORF">QE109_15540</name>
</gene>
<reference evidence="5 6" key="1">
    <citation type="submission" date="2023-04" db="EMBL/GenBank/DDBJ databases">
        <title>Fusibacter bizertensis strain WBS, isolated from littoral bottom sediments of the Arctic seas - biochemical and genomic analysis.</title>
        <authorList>
            <person name="Brioukhanov A.L."/>
        </authorList>
    </citation>
    <scope>NUCLEOTIDE SEQUENCE [LARGE SCALE GENOMIC DNA]</scope>
    <source>
        <strain evidence="5 6">WBS</strain>
    </source>
</reference>
<proteinExistence type="predicted"/>
<evidence type="ECO:0000256" key="3">
    <source>
        <dbReference type="ARBA" id="ARBA00023163"/>
    </source>
</evidence>
<keyword evidence="6" id="KW-1185">Reference proteome</keyword>
<name>A0ABT6NGR8_9FIRM</name>
<evidence type="ECO:0000259" key="4">
    <source>
        <dbReference type="PROSITE" id="PS50987"/>
    </source>
</evidence>
<dbReference type="InterPro" id="IPR011991">
    <property type="entry name" value="ArsR-like_HTH"/>
</dbReference>
<dbReference type="InterPro" id="IPR036390">
    <property type="entry name" value="WH_DNA-bd_sf"/>
</dbReference>
<evidence type="ECO:0000313" key="6">
    <source>
        <dbReference type="Proteomes" id="UP001158045"/>
    </source>
</evidence>
<dbReference type="PRINTS" id="PR00778">
    <property type="entry name" value="HTHARSR"/>
</dbReference>
<dbReference type="Pfam" id="PF01022">
    <property type="entry name" value="HTH_5"/>
    <property type="match status" value="1"/>
</dbReference>
<evidence type="ECO:0000313" key="5">
    <source>
        <dbReference type="EMBL" id="MDH8679572.1"/>
    </source>
</evidence>
<dbReference type="CDD" id="cd00090">
    <property type="entry name" value="HTH_ARSR"/>
    <property type="match status" value="1"/>
</dbReference>
<feature type="domain" description="HTH arsR-type" evidence="4">
    <location>
        <begin position="240"/>
        <end position="334"/>
    </location>
</feature>
<dbReference type="Gene3D" id="1.10.10.10">
    <property type="entry name" value="Winged helix-like DNA-binding domain superfamily/Winged helix DNA-binding domain"/>
    <property type="match status" value="1"/>
</dbReference>
<sequence>MKVKFDHVLKIGTSRVFEAISLMVALLQPDAHSGTLDLAPFDDIVNHHQNFIDTFAPHPFFHFNWLEFAIPIAERDSVSVFFDALDALSPTLSLVTFLGSEIDEAEANVALKDITAMENCLKGLKIDPVMALHFSNLKEVFEGFKAIIFEIDAHPAFNLKIAEIKASGQYEEVIASFKEGMLYRHPLSFAQEQMGKPFWNIADYQEYEFLITYFLSPYRLRLMNGEKMIYVHSLLRKNNGEDLNPDVLSERLKIIGDPTRLKILKMLYMKPMYGKEIADALSLTTATVSHHLDALRQQGLINMEQVKQIKYFSTNYQRVRSLQLDLNRYFHMDKEI</sequence>
<accession>A0ABT6NGR8</accession>
<keyword evidence="3" id="KW-0804">Transcription</keyword>
<dbReference type="SUPFAM" id="SSF46785">
    <property type="entry name" value="Winged helix' DNA-binding domain"/>
    <property type="match status" value="1"/>
</dbReference>
<keyword evidence="2" id="KW-0238">DNA-binding</keyword>
<dbReference type="InterPro" id="IPR051081">
    <property type="entry name" value="HTH_MetalResp_TranReg"/>
</dbReference>
<evidence type="ECO:0000256" key="2">
    <source>
        <dbReference type="ARBA" id="ARBA00023125"/>
    </source>
</evidence>
<dbReference type="Proteomes" id="UP001158045">
    <property type="component" value="Unassembled WGS sequence"/>
</dbReference>
<dbReference type="PROSITE" id="PS50987">
    <property type="entry name" value="HTH_ARSR_2"/>
    <property type="match status" value="1"/>
</dbReference>
<dbReference type="PANTHER" id="PTHR33154:SF33">
    <property type="entry name" value="TRANSCRIPTIONAL REPRESSOR SDPR"/>
    <property type="match status" value="1"/>
</dbReference>
<dbReference type="RefSeq" id="WP_281095469.1">
    <property type="nucleotide sequence ID" value="NZ_JARYZI010000013.1"/>
</dbReference>
<keyword evidence="1" id="KW-0805">Transcription regulation</keyword>
<dbReference type="NCBIfam" id="NF033788">
    <property type="entry name" value="HTH_metalloreg"/>
    <property type="match status" value="1"/>
</dbReference>
<evidence type="ECO:0000256" key="1">
    <source>
        <dbReference type="ARBA" id="ARBA00023015"/>
    </source>
</evidence>
<dbReference type="SMART" id="SM00418">
    <property type="entry name" value="HTH_ARSR"/>
    <property type="match status" value="1"/>
</dbReference>
<dbReference type="InterPro" id="IPR036388">
    <property type="entry name" value="WH-like_DNA-bd_sf"/>
</dbReference>
<dbReference type="PANTHER" id="PTHR33154">
    <property type="entry name" value="TRANSCRIPTIONAL REGULATOR, ARSR FAMILY"/>
    <property type="match status" value="1"/>
</dbReference>
<dbReference type="EMBL" id="JARYZI010000013">
    <property type="protein sequence ID" value="MDH8679572.1"/>
    <property type="molecule type" value="Genomic_DNA"/>
</dbReference>